<dbReference type="Proteomes" id="UP001517376">
    <property type="component" value="Unassembled WGS sequence"/>
</dbReference>
<dbReference type="InterPro" id="IPR015424">
    <property type="entry name" value="PyrdxlP-dep_Trfase"/>
</dbReference>
<dbReference type="Gene3D" id="3.40.640.10">
    <property type="entry name" value="Type I PLP-dependent aspartate aminotransferase-like (Major domain)"/>
    <property type="match status" value="1"/>
</dbReference>
<dbReference type="InterPro" id="IPR015421">
    <property type="entry name" value="PyrdxlP-dep_Trfase_major"/>
</dbReference>
<dbReference type="RefSeq" id="WP_161765425.1">
    <property type="nucleotide sequence ID" value="NZ_JAAATW010000001.1"/>
</dbReference>
<keyword evidence="5" id="KW-0032">Aminotransferase</keyword>
<organism evidence="5 6">
    <name type="scientific">Paragemmobacter ruber</name>
    <dbReference type="NCBI Taxonomy" id="1985673"/>
    <lineage>
        <taxon>Bacteria</taxon>
        <taxon>Pseudomonadati</taxon>
        <taxon>Pseudomonadota</taxon>
        <taxon>Alphaproteobacteria</taxon>
        <taxon>Rhodobacterales</taxon>
        <taxon>Paracoccaceae</taxon>
        <taxon>Paragemmobacter</taxon>
    </lineage>
</organism>
<keyword evidence="2" id="KW-0808">Transferase</keyword>
<feature type="domain" description="Aminotransferase class I/classII large" evidence="4">
    <location>
        <begin position="78"/>
        <end position="419"/>
    </location>
</feature>
<gene>
    <name evidence="5" type="ORF">GU920_02670</name>
</gene>
<keyword evidence="6" id="KW-1185">Reference proteome</keyword>
<evidence type="ECO:0000256" key="2">
    <source>
        <dbReference type="ARBA" id="ARBA00022679"/>
    </source>
</evidence>
<evidence type="ECO:0000313" key="6">
    <source>
        <dbReference type="Proteomes" id="UP001517376"/>
    </source>
</evidence>
<evidence type="ECO:0000256" key="1">
    <source>
        <dbReference type="ARBA" id="ARBA00001933"/>
    </source>
</evidence>
<dbReference type="InterPro" id="IPR015422">
    <property type="entry name" value="PyrdxlP-dep_Trfase_small"/>
</dbReference>
<dbReference type="GO" id="GO:0008483">
    <property type="term" value="F:transaminase activity"/>
    <property type="evidence" value="ECO:0007669"/>
    <property type="project" value="UniProtKB-KW"/>
</dbReference>
<sequence>MTGDARSDAVAAARAAALRRQTRRGEANAAPAPSFSQLPEHQEMERMRRAGALIGVENPFFRLHDGHAAAQTRIDGRDLLNFASYDYCGLNADPRVAEAAKAAIDRYGTSPSGSRLVAGCRPVHDALEAALARHYGAAAALTFVSGHSTNVSTIGHLMGEGDLILYDTLCHNSIQIGMKLSGAARRAFAHNDMAALEALLIENRAQYRHALIVTEGLFSMDGDAPPLGALIALKERFGCWLMVDEAHALGCVGPGGVGSFALEGIDRGKVDIWMGTLSKTLAATGGYIAGTQALIDVLRGHASGFVYSVALAPALAAAALCALDLLAVEPGRATRLQENAALFLTAAREAGLDTGNAGPFGIVPVMVGDTLLAAKLSERLLQRGVNVMPVMFPAVPMRAARLRFFLSALHSEADIRQAVALTADALEQLRREGFGTALPPGLVAL</sequence>
<dbReference type="InterPro" id="IPR050087">
    <property type="entry name" value="AON_synthase_class-II"/>
</dbReference>
<dbReference type="Pfam" id="PF00155">
    <property type="entry name" value="Aminotran_1_2"/>
    <property type="match status" value="1"/>
</dbReference>
<dbReference type="Gene3D" id="3.90.1150.10">
    <property type="entry name" value="Aspartate Aminotransferase, domain 1"/>
    <property type="match status" value="1"/>
</dbReference>
<feature type="region of interest" description="Disordered" evidence="3">
    <location>
        <begin position="14"/>
        <end position="41"/>
    </location>
</feature>
<accession>A0ABW9Y205</accession>
<reference evidence="6" key="1">
    <citation type="submission" date="2020-01" db="EMBL/GenBank/DDBJ databases">
        <title>Sphingomonas sp. strain CSW-10.</title>
        <authorList>
            <person name="Chen W.-M."/>
        </authorList>
    </citation>
    <scope>NUCLEOTIDE SEQUENCE [LARGE SCALE GENOMIC DNA]</scope>
    <source>
        <strain evidence="6">CCP-1</strain>
    </source>
</reference>
<protein>
    <submittedName>
        <fullName evidence="5">Aminotransferase class I/II-fold pyridoxal phosphate-dependent enzyme</fullName>
    </submittedName>
</protein>
<evidence type="ECO:0000313" key="5">
    <source>
        <dbReference type="EMBL" id="NBE06423.1"/>
    </source>
</evidence>
<dbReference type="InterPro" id="IPR004839">
    <property type="entry name" value="Aminotransferase_I/II_large"/>
</dbReference>
<dbReference type="SUPFAM" id="SSF53383">
    <property type="entry name" value="PLP-dependent transferases"/>
    <property type="match status" value="1"/>
</dbReference>
<dbReference type="PANTHER" id="PTHR13693">
    <property type="entry name" value="CLASS II AMINOTRANSFERASE/8-AMINO-7-OXONONANOATE SYNTHASE"/>
    <property type="match status" value="1"/>
</dbReference>
<comment type="cofactor">
    <cofactor evidence="1">
        <name>pyridoxal 5'-phosphate</name>
        <dbReference type="ChEBI" id="CHEBI:597326"/>
    </cofactor>
</comment>
<proteinExistence type="predicted"/>
<name>A0ABW9Y205_9RHOB</name>
<evidence type="ECO:0000256" key="3">
    <source>
        <dbReference type="SAM" id="MobiDB-lite"/>
    </source>
</evidence>
<dbReference type="EMBL" id="JAAATW010000001">
    <property type="protein sequence ID" value="NBE06423.1"/>
    <property type="molecule type" value="Genomic_DNA"/>
</dbReference>
<comment type="caution">
    <text evidence="5">The sequence shown here is derived from an EMBL/GenBank/DDBJ whole genome shotgun (WGS) entry which is preliminary data.</text>
</comment>
<evidence type="ECO:0000259" key="4">
    <source>
        <dbReference type="Pfam" id="PF00155"/>
    </source>
</evidence>